<gene>
    <name evidence="2" type="ORF">GCM10023094_11960</name>
</gene>
<proteinExistence type="predicted"/>
<sequence>MVLVLGVSAGSSGARAVLAHPDRPHHEPVARCDVRLRVGAALGEPMISAIRTLRTVAIERGEMVAATAVTLRTGLEPEVVQSLSAATTRQHVEVLPETAAQVRYLRFTGALPRHGTAVLYDVGSSGLSIAVADGATGEVLAARRSAMVCGDRIDQLLQEQLAAQGVWRGLSWCRDVKEQLAHERVVTATDPRTGAATVVTTGDLVDLSRADVIQSVSLLHTMIRETGTTPAVLVLLGGGAHLPGLRERLESLLRIPVSAAPDPTSVAGRGAVLLAAATAGPARWGPSRNDW</sequence>
<organism evidence="2 3">
    <name type="scientific">Rhodococcus olei</name>
    <dbReference type="NCBI Taxonomy" id="2161675"/>
    <lineage>
        <taxon>Bacteria</taxon>
        <taxon>Bacillati</taxon>
        <taxon>Actinomycetota</taxon>
        <taxon>Actinomycetes</taxon>
        <taxon>Mycobacteriales</taxon>
        <taxon>Nocardiaceae</taxon>
        <taxon>Rhodococcus</taxon>
    </lineage>
</organism>
<dbReference type="InterPro" id="IPR043129">
    <property type="entry name" value="ATPase_NBD"/>
</dbReference>
<dbReference type="Gene3D" id="3.30.420.40">
    <property type="match status" value="2"/>
</dbReference>
<evidence type="ECO:0000313" key="3">
    <source>
        <dbReference type="Proteomes" id="UP001501183"/>
    </source>
</evidence>
<dbReference type="EMBL" id="BAABFB010000024">
    <property type="protein sequence ID" value="GAA4475094.1"/>
    <property type="molecule type" value="Genomic_DNA"/>
</dbReference>
<dbReference type="SUPFAM" id="SSF53067">
    <property type="entry name" value="Actin-like ATPase domain"/>
    <property type="match status" value="1"/>
</dbReference>
<dbReference type="InterPro" id="IPR055583">
    <property type="entry name" value="DUF7159"/>
</dbReference>
<dbReference type="Pfam" id="PF23717">
    <property type="entry name" value="DUF7159"/>
    <property type="match status" value="1"/>
</dbReference>
<comment type="caution">
    <text evidence="2">The sequence shown here is derived from an EMBL/GenBank/DDBJ whole genome shotgun (WGS) entry which is preliminary data.</text>
</comment>
<evidence type="ECO:0000259" key="1">
    <source>
        <dbReference type="Pfam" id="PF23717"/>
    </source>
</evidence>
<evidence type="ECO:0000313" key="2">
    <source>
        <dbReference type="EMBL" id="GAA4475094.1"/>
    </source>
</evidence>
<keyword evidence="3" id="KW-1185">Reference proteome</keyword>
<name>A0ABP8NWQ7_9NOCA</name>
<dbReference type="RefSeq" id="WP_345342860.1">
    <property type="nucleotide sequence ID" value="NZ_BAABFB010000024.1"/>
</dbReference>
<accession>A0ABP8NWQ7</accession>
<dbReference type="Gene3D" id="3.90.640.10">
    <property type="entry name" value="Actin, Chain A, domain 4"/>
    <property type="match status" value="1"/>
</dbReference>
<reference evidence="3" key="1">
    <citation type="journal article" date="2019" name="Int. J. Syst. Evol. Microbiol.">
        <title>The Global Catalogue of Microorganisms (GCM) 10K type strain sequencing project: providing services to taxonomists for standard genome sequencing and annotation.</title>
        <authorList>
            <consortium name="The Broad Institute Genomics Platform"/>
            <consortium name="The Broad Institute Genome Sequencing Center for Infectious Disease"/>
            <person name="Wu L."/>
            <person name="Ma J."/>
        </authorList>
    </citation>
    <scope>NUCLEOTIDE SEQUENCE [LARGE SCALE GENOMIC DNA]</scope>
    <source>
        <strain evidence="3">JCM 32206</strain>
    </source>
</reference>
<dbReference type="Proteomes" id="UP001501183">
    <property type="component" value="Unassembled WGS sequence"/>
</dbReference>
<protein>
    <recommendedName>
        <fullName evidence="1">DUF7159 domain-containing protein</fullName>
    </recommendedName>
</protein>
<feature type="domain" description="DUF7159" evidence="1">
    <location>
        <begin position="185"/>
        <end position="277"/>
    </location>
</feature>